<dbReference type="PROSITE" id="PS51257">
    <property type="entry name" value="PROKAR_LIPOPROTEIN"/>
    <property type="match status" value="1"/>
</dbReference>
<evidence type="ECO:0000313" key="4">
    <source>
        <dbReference type="Proteomes" id="UP000490800"/>
    </source>
</evidence>
<evidence type="ECO:0000256" key="2">
    <source>
        <dbReference type="SAM" id="SignalP"/>
    </source>
</evidence>
<feature type="chain" id="PRO_5038425763" evidence="2">
    <location>
        <begin position="27"/>
        <end position="230"/>
    </location>
</feature>
<dbReference type="AlphaFoldDB" id="A0A7X3FF19"/>
<evidence type="ECO:0000313" key="3">
    <source>
        <dbReference type="EMBL" id="MVO98519.1"/>
    </source>
</evidence>
<evidence type="ECO:0000256" key="1">
    <source>
        <dbReference type="SAM" id="MobiDB-lite"/>
    </source>
</evidence>
<dbReference type="EMBL" id="RHLK01000002">
    <property type="protein sequence ID" value="MVO98519.1"/>
    <property type="molecule type" value="Genomic_DNA"/>
</dbReference>
<dbReference type="InterPro" id="IPR025341">
    <property type="entry name" value="DUF4247"/>
</dbReference>
<dbReference type="Proteomes" id="UP000490800">
    <property type="component" value="Unassembled WGS sequence"/>
</dbReference>
<dbReference type="RefSeq" id="WP_157332826.1">
    <property type="nucleotide sequence ID" value="NZ_RHLK01000002.1"/>
</dbReference>
<organism evidence="3 4">
    <name type="scientific">Paenibacillus lutrae</name>
    <dbReference type="NCBI Taxonomy" id="2078573"/>
    <lineage>
        <taxon>Bacteria</taxon>
        <taxon>Bacillati</taxon>
        <taxon>Bacillota</taxon>
        <taxon>Bacilli</taxon>
        <taxon>Bacillales</taxon>
        <taxon>Paenibacillaceae</taxon>
        <taxon>Paenibacillus</taxon>
    </lineage>
</organism>
<feature type="region of interest" description="Disordered" evidence="1">
    <location>
        <begin position="149"/>
        <end position="230"/>
    </location>
</feature>
<feature type="signal peptide" evidence="2">
    <location>
        <begin position="1"/>
        <end position="26"/>
    </location>
</feature>
<feature type="compositionally biased region" description="Polar residues" evidence="1">
    <location>
        <begin position="150"/>
        <end position="164"/>
    </location>
</feature>
<sequence length="230" mass="25227">MNRWTSRIACLLVIALLAGCVNPRSDQVQQPYPLISAEGSGSNLSKVYLAENTSVQDAAQELAAQETPKEMSQPSEDQMFLIYGDRVVNLQRDEKNSANTLIQIDSIGYAREHYSPSFLQTFLTVAMLQSVFGGGWINQRRADDYRGYRSTPQYQRSPGTNTGAGKTKPPVTSEREGSFRSPGSSSGNTGGINRGSDSSNRRYDGSTRMRPGTGKKPGTSGRSGSFRRRR</sequence>
<accession>A0A7X3FF19</accession>
<keyword evidence="4" id="KW-1185">Reference proteome</keyword>
<comment type="caution">
    <text evidence="3">The sequence shown here is derived from an EMBL/GenBank/DDBJ whole genome shotgun (WGS) entry which is preliminary data.</text>
</comment>
<dbReference type="Pfam" id="PF14042">
    <property type="entry name" value="DUF4247"/>
    <property type="match status" value="1"/>
</dbReference>
<protein>
    <submittedName>
        <fullName evidence="3">DUF4247 domain-containing protein</fullName>
    </submittedName>
</protein>
<gene>
    <name evidence="3" type="ORF">EDM21_03045</name>
</gene>
<keyword evidence="2" id="KW-0732">Signal</keyword>
<proteinExistence type="predicted"/>
<reference evidence="3 4" key="1">
    <citation type="journal article" date="2019" name="Microorganisms">
        <title>Paenibacillus lutrae sp. nov., A Chitinolytic Species Isolated from A River Otter in Castril Natural Park, Granada, Spain.</title>
        <authorList>
            <person name="Rodriguez M."/>
            <person name="Reina J.C."/>
            <person name="Bejar V."/>
            <person name="Llamas I."/>
        </authorList>
    </citation>
    <scope>NUCLEOTIDE SEQUENCE [LARGE SCALE GENOMIC DNA]</scope>
    <source>
        <strain evidence="3 4">N10</strain>
    </source>
</reference>
<dbReference type="OrthoDB" id="2967172at2"/>
<name>A0A7X3FF19_9BACL</name>